<dbReference type="EMBL" id="CP033915">
    <property type="protein sequence ID" value="AZA86966.1"/>
    <property type="molecule type" value="Genomic_DNA"/>
</dbReference>
<evidence type="ECO:0000313" key="2">
    <source>
        <dbReference type="EMBL" id="AZA86966.1"/>
    </source>
</evidence>
<gene>
    <name evidence="2" type="ORF">EG349_09330</name>
    <name evidence="3" type="ORF">EG353_07410</name>
</gene>
<dbReference type="Proteomes" id="UP000274073">
    <property type="component" value="Chromosome"/>
</dbReference>
<sequence>MSPVFKYILIGFTSIVGLLMIYFLYIFISIASVFGGIFERDYSIDELKTEYNDKEKEIDDLIKYFNQIKPKDKSVAIEFKNDKILERLVIVPSDTTKNTYRGWDINVKNLYQQEFKKELHWDEDQVDELKNRLDQANCISIEDGEPVKIGFKRYGMGMYFFNVFQKKETDRSLFNDGCTYILVNYKLALEYGGGAIGRQCFSKQNLK</sequence>
<proteinExistence type="predicted"/>
<evidence type="ECO:0000256" key="1">
    <source>
        <dbReference type="SAM" id="Phobius"/>
    </source>
</evidence>
<name>A0AAD0Y9Z7_9FLAO</name>
<keyword evidence="1" id="KW-1133">Transmembrane helix</keyword>
<evidence type="ECO:0000313" key="5">
    <source>
        <dbReference type="Proteomes" id="UP000281741"/>
    </source>
</evidence>
<feature type="transmembrane region" description="Helical" evidence="1">
    <location>
        <begin position="7"/>
        <end position="38"/>
    </location>
</feature>
<evidence type="ECO:0000313" key="3">
    <source>
        <dbReference type="EMBL" id="AZA95394.1"/>
    </source>
</evidence>
<protein>
    <submittedName>
        <fullName evidence="2">Uncharacterized protein</fullName>
    </submittedName>
</protein>
<keyword evidence="1" id="KW-0812">Transmembrane</keyword>
<dbReference type="Proteomes" id="UP000281741">
    <property type="component" value="Chromosome"/>
</dbReference>
<dbReference type="AlphaFoldDB" id="A0AAD0Y9Z7"/>
<accession>A0AAD0Y9Z7</accession>
<evidence type="ECO:0000313" key="4">
    <source>
        <dbReference type="Proteomes" id="UP000274073"/>
    </source>
</evidence>
<dbReference type="EMBL" id="CP033912">
    <property type="protein sequence ID" value="AZA95394.1"/>
    <property type="molecule type" value="Genomic_DNA"/>
</dbReference>
<keyword evidence="1" id="KW-0472">Membrane</keyword>
<keyword evidence="5" id="KW-1185">Reference proteome</keyword>
<organism evidence="2 4">
    <name type="scientific">Chryseobacterium shandongense</name>
    <dbReference type="NCBI Taxonomy" id="1493872"/>
    <lineage>
        <taxon>Bacteria</taxon>
        <taxon>Pseudomonadati</taxon>
        <taxon>Bacteroidota</taxon>
        <taxon>Flavobacteriia</taxon>
        <taxon>Flavobacteriales</taxon>
        <taxon>Weeksellaceae</taxon>
        <taxon>Chryseobacterium group</taxon>
        <taxon>Chryseobacterium</taxon>
    </lineage>
</organism>
<dbReference type="RefSeq" id="WP_123854361.1">
    <property type="nucleotide sequence ID" value="NZ_CP033912.1"/>
</dbReference>
<reference evidence="4 5" key="1">
    <citation type="submission" date="2018-11" db="EMBL/GenBank/DDBJ databases">
        <title>Proposal to divide the Flavobacteriaceae and reorganize its genera based on Amino Acid Identity values calculated from whole genome sequences.</title>
        <authorList>
            <person name="Nicholson A.C."/>
            <person name="Gulvik C.A."/>
            <person name="Whitney A.M."/>
            <person name="Humrighouse B.W."/>
            <person name="Bell M."/>
            <person name="Holmes B."/>
            <person name="Steigerwalt A.G."/>
            <person name="Villarma A."/>
            <person name="Sheth M."/>
            <person name="Batra D."/>
            <person name="Pryor J."/>
            <person name="Bernardet J.-F."/>
            <person name="Hugo C."/>
            <person name="Kampfer P."/>
            <person name="Newman J."/>
            <person name="McQuiston J.R."/>
        </authorList>
    </citation>
    <scope>NUCLEOTIDE SEQUENCE [LARGE SCALE GENOMIC DNA]</scope>
    <source>
        <strain evidence="2 4">G0207</strain>
        <strain evidence="3 5">H5143</strain>
    </source>
</reference>